<evidence type="ECO:0000256" key="2">
    <source>
        <dbReference type="ARBA" id="ARBA00022737"/>
    </source>
</evidence>
<dbReference type="PROSITE" id="PS00211">
    <property type="entry name" value="ABC_TRANSPORTER_1"/>
    <property type="match status" value="1"/>
</dbReference>
<feature type="domain" description="ABC transporter" evidence="5">
    <location>
        <begin position="244"/>
        <end position="491"/>
    </location>
</feature>
<dbReference type="CDD" id="cd03215">
    <property type="entry name" value="ABC_Carb_Monos_II"/>
    <property type="match status" value="1"/>
</dbReference>
<evidence type="ECO:0000313" key="6">
    <source>
        <dbReference type="EMBL" id="CAB4923344.1"/>
    </source>
</evidence>
<gene>
    <name evidence="6" type="ORF">UFOPK3610_01539</name>
</gene>
<protein>
    <submittedName>
        <fullName evidence="6">Unannotated protein</fullName>
    </submittedName>
</protein>
<dbReference type="InterPro" id="IPR027417">
    <property type="entry name" value="P-loop_NTPase"/>
</dbReference>
<organism evidence="6">
    <name type="scientific">freshwater metagenome</name>
    <dbReference type="NCBI Taxonomy" id="449393"/>
    <lineage>
        <taxon>unclassified sequences</taxon>
        <taxon>metagenomes</taxon>
        <taxon>ecological metagenomes</taxon>
    </lineage>
</organism>
<evidence type="ECO:0000256" key="4">
    <source>
        <dbReference type="ARBA" id="ARBA00022840"/>
    </source>
</evidence>
<dbReference type="GO" id="GO:0016887">
    <property type="term" value="F:ATP hydrolysis activity"/>
    <property type="evidence" value="ECO:0007669"/>
    <property type="project" value="InterPro"/>
</dbReference>
<dbReference type="PROSITE" id="PS50893">
    <property type="entry name" value="ABC_TRANSPORTER_2"/>
    <property type="match status" value="2"/>
</dbReference>
<keyword evidence="1" id="KW-0813">Transport</keyword>
<sequence>MSETLRLETQGITKTYGHLHALNDASFDLRVGEVHALLGHNGAGKSTLVKILSGVVHPDAGSVRIDGEEVSPRNPRHAQDLGVALVDQELSLVPVLTVEENLRLGSRRAVSSADLRTLLDTLGLEHVKLTTLTGSLPIGEQQLVEIARALSRDAKIIILDEPTATLSEPEIERVFAAVRRLAAQGKSVIYVSHRLGEVLTLCQRATVFRDGKVVGTKNVADLDRAGIVEMMLGHLPEFRTGSEVRTPETPQHISIRGLAIPPRVPTFDLEVRGGVIVGLAGQVGCGASEVLRALAGLVPNSRGDVELGGVKLSLGSAVKSRAAGVFFSPSDRKEEGLFLTHSIVDNLVATRLPRVSRGGFIQKSMQEAVVSKLLGLTGIARERRELDVGVLSGGNQQKVLVARGIDQTDSKVLLFDEPARGVDVGGRADIHDLIRGAAEQGNVVIFHSTDLDEVFDLADVIVTMFAGRLVSVRTRAEATPAGVLTDMTHGEGEVSA</sequence>
<dbReference type="PANTHER" id="PTHR43790">
    <property type="entry name" value="CARBOHYDRATE TRANSPORT ATP-BINDING PROTEIN MG119-RELATED"/>
    <property type="match status" value="1"/>
</dbReference>
<dbReference type="InterPro" id="IPR017871">
    <property type="entry name" value="ABC_transporter-like_CS"/>
</dbReference>
<dbReference type="EMBL" id="CAFBMR010000078">
    <property type="protein sequence ID" value="CAB4923344.1"/>
    <property type="molecule type" value="Genomic_DNA"/>
</dbReference>
<dbReference type="Pfam" id="PF00005">
    <property type="entry name" value="ABC_tran"/>
    <property type="match status" value="2"/>
</dbReference>
<reference evidence="6" key="1">
    <citation type="submission" date="2020-05" db="EMBL/GenBank/DDBJ databases">
        <authorList>
            <person name="Chiriac C."/>
            <person name="Salcher M."/>
            <person name="Ghai R."/>
            <person name="Kavagutti S V."/>
        </authorList>
    </citation>
    <scope>NUCLEOTIDE SEQUENCE</scope>
</reference>
<dbReference type="AlphaFoldDB" id="A0A6J7HST9"/>
<dbReference type="PANTHER" id="PTHR43790:SF9">
    <property type="entry name" value="GALACTOFURANOSE TRANSPORTER ATP-BINDING PROTEIN YTFR"/>
    <property type="match status" value="1"/>
</dbReference>
<accession>A0A6J7HST9</accession>
<keyword evidence="4" id="KW-0067">ATP-binding</keyword>
<dbReference type="InterPro" id="IPR003439">
    <property type="entry name" value="ABC_transporter-like_ATP-bd"/>
</dbReference>
<evidence type="ECO:0000256" key="3">
    <source>
        <dbReference type="ARBA" id="ARBA00022741"/>
    </source>
</evidence>
<evidence type="ECO:0000259" key="5">
    <source>
        <dbReference type="PROSITE" id="PS50893"/>
    </source>
</evidence>
<dbReference type="InterPro" id="IPR003593">
    <property type="entry name" value="AAA+_ATPase"/>
</dbReference>
<keyword evidence="2" id="KW-0677">Repeat</keyword>
<dbReference type="SUPFAM" id="SSF52540">
    <property type="entry name" value="P-loop containing nucleoside triphosphate hydrolases"/>
    <property type="match status" value="2"/>
</dbReference>
<keyword evidence="3" id="KW-0547">Nucleotide-binding</keyword>
<proteinExistence type="predicted"/>
<feature type="domain" description="ABC transporter" evidence="5">
    <location>
        <begin position="7"/>
        <end position="235"/>
    </location>
</feature>
<dbReference type="CDD" id="cd03216">
    <property type="entry name" value="ABC_Carb_Monos_I"/>
    <property type="match status" value="1"/>
</dbReference>
<dbReference type="Gene3D" id="3.40.50.300">
    <property type="entry name" value="P-loop containing nucleotide triphosphate hydrolases"/>
    <property type="match status" value="2"/>
</dbReference>
<dbReference type="SMART" id="SM00382">
    <property type="entry name" value="AAA"/>
    <property type="match status" value="2"/>
</dbReference>
<evidence type="ECO:0000256" key="1">
    <source>
        <dbReference type="ARBA" id="ARBA00022448"/>
    </source>
</evidence>
<dbReference type="InterPro" id="IPR050107">
    <property type="entry name" value="ABC_carbohydrate_import_ATPase"/>
</dbReference>
<name>A0A6J7HST9_9ZZZZ</name>
<dbReference type="GO" id="GO:0005524">
    <property type="term" value="F:ATP binding"/>
    <property type="evidence" value="ECO:0007669"/>
    <property type="project" value="UniProtKB-KW"/>
</dbReference>